<proteinExistence type="predicted"/>
<feature type="non-terminal residue" evidence="1">
    <location>
        <position position="114"/>
    </location>
</feature>
<dbReference type="Proteomes" id="UP000789396">
    <property type="component" value="Unassembled WGS sequence"/>
</dbReference>
<keyword evidence="2" id="KW-1185">Reference proteome</keyword>
<organism evidence="1 2">
    <name type="scientific">Racocetra fulgida</name>
    <dbReference type="NCBI Taxonomy" id="60492"/>
    <lineage>
        <taxon>Eukaryota</taxon>
        <taxon>Fungi</taxon>
        <taxon>Fungi incertae sedis</taxon>
        <taxon>Mucoromycota</taxon>
        <taxon>Glomeromycotina</taxon>
        <taxon>Glomeromycetes</taxon>
        <taxon>Diversisporales</taxon>
        <taxon>Gigasporaceae</taxon>
        <taxon>Racocetra</taxon>
    </lineage>
</organism>
<feature type="non-terminal residue" evidence="1">
    <location>
        <position position="1"/>
    </location>
</feature>
<dbReference type="AlphaFoldDB" id="A0A9N9P0U6"/>
<name>A0A9N9P0U6_9GLOM</name>
<evidence type="ECO:0000313" key="1">
    <source>
        <dbReference type="EMBL" id="CAG8774138.1"/>
    </source>
</evidence>
<gene>
    <name evidence="1" type="ORF">RFULGI_LOCUS15290</name>
</gene>
<dbReference type="EMBL" id="CAJVPZ010048442">
    <property type="protein sequence ID" value="CAG8774138.1"/>
    <property type="molecule type" value="Genomic_DNA"/>
</dbReference>
<evidence type="ECO:0000313" key="2">
    <source>
        <dbReference type="Proteomes" id="UP000789396"/>
    </source>
</evidence>
<comment type="caution">
    <text evidence="1">The sequence shown here is derived from an EMBL/GenBank/DDBJ whole genome shotgun (WGS) entry which is preliminary data.</text>
</comment>
<protein>
    <submittedName>
        <fullName evidence="1">279_t:CDS:1</fullName>
    </submittedName>
</protein>
<reference evidence="1" key="1">
    <citation type="submission" date="2021-06" db="EMBL/GenBank/DDBJ databases">
        <authorList>
            <person name="Kallberg Y."/>
            <person name="Tangrot J."/>
            <person name="Rosling A."/>
        </authorList>
    </citation>
    <scope>NUCLEOTIDE SEQUENCE</scope>
    <source>
        <strain evidence="1">IN212</strain>
    </source>
</reference>
<sequence>GPSLISRKQFDELYKDLLDHTSCNKNSNAKPYIGYSWEELMDFTFVKQNIKYIYRHDFNFTNLKKSLHINDDNEVYNITNIKQRYFDYNLTNDLVEHINLDYLSNISEKLLHFG</sequence>
<accession>A0A9N9P0U6</accession>
<dbReference type="OrthoDB" id="1882547at2759"/>